<keyword evidence="2" id="KW-1133">Transmembrane helix</keyword>
<dbReference type="EMBL" id="MSFL01000002">
    <property type="protein sequence ID" value="PWY91244.1"/>
    <property type="molecule type" value="Genomic_DNA"/>
</dbReference>
<evidence type="ECO:0000256" key="2">
    <source>
        <dbReference type="SAM" id="Phobius"/>
    </source>
</evidence>
<dbReference type="OrthoDB" id="5338512at2759"/>
<dbReference type="AlphaFoldDB" id="A0A317WXW1"/>
<feature type="region of interest" description="Disordered" evidence="1">
    <location>
        <begin position="299"/>
        <end position="356"/>
    </location>
</feature>
<feature type="compositionally biased region" description="Polar residues" evidence="1">
    <location>
        <begin position="342"/>
        <end position="356"/>
    </location>
</feature>
<evidence type="ECO:0008006" key="6">
    <source>
        <dbReference type="Google" id="ProtNLM"/>
    </source>
</evidence>
<comment type="caution">
    <text evidence="4">The sequence shown here is derived from an EMBL/GenBank/DDBJ whole genome shotgun (WGS) entry which is preliminary data.</text>
</comment>
<dbReference type="GeneID" id="37064592"/>
<feature type="chain" id="PRO_5016341093" description="GPI transamidase component PIG-S" evidence="3">
    <location>
        <begin position="33"/>
        <end position="431"/>
    </location>
</feature>
<feature type="transmembrane region" description="Helical" evidence="2">
    <location>
        <begin position="227"/>
        <end position="249"/>
    </location>
</feature>
<evidence type="ECO:0000313" key="5">
    <source>
        <dbReference type="Proteomes" id="UP000247233"/>
    </source>
</evidence>
<keyword evidence="2" id="KW-0472">Membrane</keyword>
<keyword evidence="3" id="KW-0732">Signal</keyword>
<name>A0A317WXW1_9EURO</name>
<proteinExistence type="predicted"/>
<dbReference type="VEuPathDB" id="FungiDB:BO70DRAFT_358691"/>
<evidence type="ECO:0000256" key="3">
    <source>
        <dbReference type="SAM" id="SignalP"/>
    </source>
</evidence>
<dbReference type="Proteomes" id="UP000247233">
    <property type="component" value="Unassembled WGS sequence"/>
</dbReference>
<evidence type="ECO:0000313" key="4">
    <source>
        <dbReference type="EMBL" id="PWY91244.1"/>
    </source>
</evidence>
<feature type="region of interest" description="Disordered" evidence="1">
    <location>
        <begin position="168"/>
        <end position="204"/>
    </location>
</feature>
<dbReference type="RefSeq" id="XP_025403687.1">
    <property type="nucleotide sequence ID" value="XM_025542355.1"/>
</dbReference>
<feature type="signal peptide" evidence="3">
    <location>
        <begin position="1"/>
        <end position="32"/>
    </location>
</feature>
<protein>
    <recommendedName>
        <fullName evidence="6">GPI transamidase component PIG-S</fullName>
    </recommendedName>
</protein>
<reference evidence="4 5" key="1">
    <citation type="submission" date="2016-12" db="EMBL/GenBank/DDBJ databases">
        <title>The genomes of Aspergillus section Nigri reveals drivers in fungal speciation.</title>
        <authorList>
            <consortium name="DOE Joint Genome Institute"/>
            <person name="Vesth T.C."/>
            <person name="Nybo J."/>
            <person name="Theobald S."/>
            <person name="Brandl J."/>
            <person name="Frisvad J.C."/>
            <person name="Nielsen K.F."/>
            <person name="Lyhne E.K."/>
            <person name="Kogle M.E."/>
            <person name="Kuo A."/>
            <person name="Riley R."/>
            <person name="Clum A."/>
            <person name="Nolan M."/>
            <person name="Lipzen A."/>
            <person name="Salamov A."/>
            <person name="Henrissat B."/>
            <person name="Wiebenga A."/>
            <person name="De Vries R.P."/>
            <person name="Grigoriev I.V."/>
            <person name="Mortensen U.H."/>
            <person name="Andersen M.R."/>
            <person name="Baker S.E."/>
        </authorList>
    </citation>
    <scope>NUCLEOTIDE SEQUENCE [LARGE SCALE GENOMIC DNA]</scope>
    <source>
        <strain evidence="4 5">CBS 117.55</strain>
    </source>
</reference>
<keyword evidence="2" id="KW-0812">Transmembrane</keyword>
<sequence length="431" mass="45741">MSRTSYLGILARRPSMILLLTLVASTVSPTQAFGLLPRSSDSCPTNYDHCASSLPSSFCCPSTSSCISLDDNSSAICCPEGESCDYIEPITCDVQLQNATSHPKNSVKTTRLDDSLPKCGDSCCPFGYTCTGDSICAMNTASASTATASQSSTTGSTATNTLSNTFATSASTTTNDPSDPTIIETSDPRVTSASKTAISDSTTSTHNSSAAALSAKTASCPSYPSSAIAAGFFPGAIFGAVLALLCVFFHRRRQRKNLPPSAKLAQFTRRSTKGTLIGISSPIPSEETSYRTDFLLRRSRSKRSSRFQRTGTRVKSLFLSNNTSTSNTSSTSSTSSTNNTNKNPQNTVTRSFSQRSLVPDRGARVPVPVPPLPISVTPLQPNRSLSKKGLARTESIRIYTPPGVFATTGVLDPDPYPTHIRTEGVFDSMEK</sequence>
<evidence type="ECO:0000256" key="1">
    <source>
        <dbReference type="SAM" id="MobiDB-lite"/>
    </source>
</evidence>
<accession>A0A317WXW1</accession>
<feature type="compositionally biased region" description="Polar residues" evidence="1">
    <location>
        <begin position="188"/>
        <end position="198"/>
    </location>
</feature>
<feature type="compositionally biased region" description="Low complexity" evidence="1">
    <location>
        <begin position="320"/>
        <end position="341"/>
    </location>
</feature>
<dbReference type="STRING" id="1448321.A0A317WXW1"/>
<keyword evidence="5" id="KW-1185">Reference proteome</keyword>
<organism evidence="4 5">
    <name type="scientific">Aspergillus heteromorphus CBS 117.55</name>
    <dbReference type="NCBI Taxonomy" id="1448321"/>
    <lineage>
        <taxon>Eukaryota</taxon>
        <taxon>Fungi</taxon>
        <taxon>Dikarya</taxon>
        <taxon>Ascomycota</taxon>
        <taxon>Pezizomycotina</taxon>
        <taxon>Eurotiomycetes</taxon>
        <taxon>Eurotiomycetidae</taxon>
        <taxon>Eurotiales</taxon>
        <taxon>Aspergillaceae</taxon>
        <taxon>Aspergillus</taxon>
        <taxon>Aspergillus subgen. Circumdati</taxon>
    </lineage>
</organism>
<gene>
    <name evidence="4" type="ORF">BO70DRAFT_358691</name>
</gene>